<dbReference type="SMART" id="SM00530">
    <property type="entry name" value="HTH_XRE"/>
    <property type="match status" value="1"/>
</dbReference>
<dbReference type="Gene3D" id="1.10.260.40">
    <property type="entry name" value="lambda repressor-like DNA-binding domains"/>
    <property type="match status" value="1"/>
</dbReference>
<sequence length="264" mass="29633">MQTTTPTPPRHARNELGRFLRSRRESIRPEALGLPEGGRRRTPGLRRDEVAELADISVDWYIRLEQGRPVRPSRQTVDAIARALRLDMVETAHLYALSGISPPLDSTDETVPPTVQRMTDRLTQPAYVTNKLGDVLHWNLAADALFGFGDFADADRNVFIGMFLRPASRKLFGTGWESEAKRMLAEFRPIHDVNAADPRFVKLTGRLQAESPLFAKWWGQHGIKVGGAGRKTLYPPGGGRTKYEYVALQVIENPALKTIIYYAV</sequence>
<dbReference type="eggNOG" id="COG1396">
    <property type="taxonomic scope" value="Bacteria"/>
</dbReference>
<accession>A0A059F9X9</accession>
<dbReference type="PANTHER" id="PTHR35010:SF3">
    <property type="entry name" value="BLL4873 PROTEIN"/>
    <property type="match status" value="1"/>
</dbReference>
<dbReference type="Proteomes" id="UP000024816">
    <property type="component" value="Unassembled WGS sequence"/>
</dbReference>
<dbReference type="OrthoDB" id="5346389at2"/>
<dbReference type="Gene3D" id="3.30.450.180">
    <property type="match status" value="1"/>
</dbReference>
<dbReference type="AlphaFoldDB" id="A0A059F9X9"/>
<organism evidence="3 4">
    <name type="scientific">Hyphomonas jannaschiana VP2</name>
    <dbReference type="NCBI Taxonomy" id="1280952"/>
    <lineage>
        <taxon>Bacteria</taxon>
        <taxon>Pseudomonadati</taxon>
        <taxon>Pseudomonadota</taxon>
        <taxon>Alphaproteobacteria</taxon>
        <taxon>Hyphomonadales</taxon>
        <taxon>Hyphomonadaceae</taxon>
        <taxon>Hyphomonas</taxon>
    </lineage>
</organism>
<feature type="region of interest" description="Disordered" evidence="1">
    <location>
        <begin position="22"/>
        <end position="43"/>
    </location>
</feature>
<dbReference type="SUPFAM" id="SSF47413">
    <property type="entry name" value="lambda repressor-like DNA-binding domains"/>
    <property type="match status" value="1"/>
</dbReference>
<dbReference type="Pfam" id="PF13560">
    <property type="entry name" value="HTH_31"/>
    <property type="match status" value="1"/>
</dbReference>
<dbReference type="RefSeq" id="WP_035582909.1">
    <property type="nucleotide sequence ID" value="NZ_ARYJ01000008.1"/>
</dbReference>
<dbReference type="EMBL" id="ARYJ01000008">
    <property type="protein sequence ID" value="KCZ87405.1"/>
    <property type="molecule type" value="Genomic_DNA"/>
</dbReference>
<protein>
    <submittedName>
        <fullName evidence="3">XRE family transcriptional regulator</fullName>
    </submittedName>
</protein>
<evidence type="ECO:0000259" key="2">
    <source>
        <dbReference type="SMART" id="SM00530"/>
    </source>
</evidence>
<dbReference type="GO" id="GO:0003677">
    <property type="term" value="F:DNA binding"/>
    <property type="evidence" value="ECO:0007669"/>
    <property type="project" value="InterPro"/>
</dbReference>
<keyword evidence="4" id="KW-1185">Reference proteome</keyword>
<name>A0A059F9X9_9PROT</name>
<reference evidence="3 4" key="1">
    <citation type="journal article" date="2014" name="Antonie Van Leeuwenhoek">
        <title>Hyphomonas beringensis sp. nov. and Hyphomonas chukchiensis sp. nov., isolated from surface seawater of the Bering Sea and Chukchi Sea.</title>
        <authorList>
            <person name="Li C."/>
            <person name="Lai Q."/>
            <person name="Li G."/>
            <person name="Dong C."/>
            <person name="Wang J."/>
            <person name="Liao Y."/>
            <person name="Shao Z."/>
        </authorList>
    </citation>
    <scope>NUCLEOTIDE SEQUENCE [LARGE SCALE GENOMIC DNA]</scope>
    <source>
        <strain evidence="3 4">VP2</strain>
    </source>
</reference>
<gene>
    <name evidence="3" type="ORF">HJA_12735</name>
</gene>
<dbReference type="PATRIC" id="fig|1280952.3.peg.2547"/>
<evidence type="ECO:0000313" key="4">
    <source>
        <dbReference type="Proteomes" id="UP000024816"/>
    </source>
</evidence>
<dbReference type="InterPro" id="IPR010982">
    <property type="entry name" value="Lambda_DNA-bd_dom_sf"/>
</dbReference>
<feature type="domain" description="HTH cro/C1-type" evidence="2">
    <location>
        <begin position="19"/>
        <end position="91"/>
    </location>
</feature>
<dbReference type="Pfam" id="PF17765">
    <property type="entry name" value="MLTR_LBD"/>
    <property type="match status" value="1"/>
</dbReference>
<dbReference type="CDD" id="cd00093">
    <property type="entry name" value="HTH_XRE"/>
    <property type="match status" value="1"/>
</dbReference>
<dbReference type="PANTHER" id="PTHR35010">
    <property type="entry name" value="BLL4672 PROTEIN-RELATED"/>
    <property type="match status" value="1"/>
</dbReference>
<dbReference type="InterPro" id="IPR041413">
    <property type="entry name" value="MLTR_LBD"/>
</dbReference>
<comment type="caution">
    <text evidence="3">The sequence shown here is derived from an EMBL/GenBank/DDBJ whole genome shotgun (WGS) entry which is preliminary data.</text>
</comment>
<proteinExistence type="predicted"/>
<dbReference type="STRING" id="1280952.HJA_12735"/>
<evidence type="ECO:0000256" key="1">
    <source>
        <dbReference type="SAM" id="MobiDB-lite"/>
    </source>
</evidence>
<evidence type="ECO:0000313" key="3">
    <source>
        <dbReference type="EMBL" id="KCZ87405.1"/>
    </source>
</evidence>
<dbReference type="InterPro" id="IPR001387">
    <property type="entry name" value="Cro/C1-type_HTH"/>
</dbReference>